<name>A0A6A5Z3V5_9PLEO</name>
<dbReference type="Proteomes" id="UP000799770">
    <property type="component" value="Unassembled WGS sequence"/>
</dbReference>
<feature type="compositionally biased region" description="Low complexity" evidence="1">
    <location>
        <begin position="208"/>
        <end position="248"/>
    </location>
</feature>
<reference evidence="2" key="1">
    <citation type="journal article" date="2020" name="Stud. Mycol.">
        <title>101 Dothideomycetes genomes: a test case for predicting lifestyles and emergence of pathogens.</title>
        <authorList>
            <person name="Haridas S."/>
            <person name="Albert R."/>
            <person name="Binder M."/>
            <person name="Bloem J."/>
            <person name="Labutti K."/>
            <person name="Salamov A."/>
            <person name="Andreopoulos B."/>
            <person name="Baker S."/>
            <person name="Barry K."/>
            <person name="Bills G."/>
            <person name="Bluhm B."/>
            <person name="Cannon C."/>
            <person name="Castanera R."/>
            <person name="Culley D."/>
            <person name="Daum C."/>
            <person name="Ezra D."/>
            <person name="Gonzalez J."/>
            <person name="Henrissat B."/>
            <person name="Kuo A."/>
            <person name="Liang C."/>
            <person name="Lipzen A."/>
            <person name="Lutzoni F."/>
            <person name="Magnuson J."/>
            <person name="Mondo S."/>
            <person name="Nolan M."/>
            <person name="Ohm R."/>
            <person name="Pangilinan J."/>
            <person name="Park H.-J."/>
            <person name="Ramirez L."/>
            <person name="Alfaro M."/>
            <person name="Sun H."/>
            <person name="Tritt A."/>
            <person name="Yoshinaga Y."/>
            <person name="Zwiers L.-H."/>
            <person name="Turgeon B."/>
            <person name="Goodwin S."/>
            <person name="Spatafora J."/>
            <person name="Crous P."/>
            <person name="Grigoriev I."/>
        </authorList>
    </citation>
    <scope>NUCLEOTIDE SEQUENCE</scope>
    <source>
        <strain evidence="2">CBS 627.86</strain>
    </source>
</reference>
<gene>
    <name evidence="2" type="ORF">BDV96DRAFT_647833</name>
</gene>
<sequence length="454" mass="49465">MVDVAVSAQLQQWTFEKTTLVRPERSDSSASSSPDLYHNDSETLRIDTAAVEDTQDLDTKENISFQDRYLSSEEDLSPMEADSEFEYDDDVSIHEVVQQTFSARKMSISRIEKGKSFDLAVMVSYVSAGRPKMINLANVGSPVREAQRSASLAQLPIAAIKKLRDADQATRRSFVGPTSSSSTSRSNSPASNVRRPSTGNLPLPHNNSSLKLSDSSSSFVETASSRSSSPSASENSSRPATSAAAPALTASRSSLYIVTTANSNAQREPFPPLTPLSPEQHSFLSSDPYENNTTSAASPIIKSGPHKRLRSISMKLSLAKIAITPSTKKWDSRINGRSGTMPPTPATPYTPVTPMTAPPTTFSSPKNNKLRRSSRSSRPTSMRGDSSEIPPVPTRNPNPSPRKSMQRMVPRGADERAPIIELPPCPTDQREDVDPMGSIKSKRIRKRKSLMDLL</sequence>
<evidence type="ECO:0000313" key="2">
    <source>
        <dbReference type="EMBL" id="KAF2113577.1"/>
    </source>
</evidence>
<dbReference type="OrthoDB" id="3926619at2759"/>
<feature type="compositionally biased region" description="Pro residues" evidence="1">
    <location>
        <begin position="390"/>
        <end position="400"/>
    </location>
</feature>
<accession>A0A6A5Z3V5</accession>
<protein>
    <submittedName>
        <fullName evidence="2">Uncharacterized protein</fullName>
    </submittedName>
</protein>
<feature type="region of interest" description="Disordered" evidence="1">
    <location>
        <begin position="166"/>
        <end position="248"/>
    </location>
</feature>
<dbReference type="AlphaFoldDB" id="A0A6A5Z3V5"/>
<proteinExistence type="predicted"/>
<keyword evidence="3" id="KW-1185">Reference proteome</keyword>
<feature type="region of interest" description="Disordered" evidence="1">
    <location>
        <begin position="326"/>
        <end position="454"/>
    </location>
</feature>
<organism evidence="2 3">
    <name type="scientific">Lophiotrema nucula</name>
    <dbReference type="NCBI Taxonomy" id="690887"/>
    <lineage>
        <taxon>Eukaryota</taxon>
        <taxon>Fungi</taxon>
        <taxon>Dikarya</taxon>
        <taxon>Ascomycota</taxon>
        <taxon>Pezizomycotina</taxon>
        <taxon>Dothideomycetes</taxon>
        <taxon>Pleosporomycetidae</taxon>
        <taxon>Pleosporales</taxon>
        <taxon>Lophiotremataceae</taxon>
        <taxon>Lophiotrema</taxon>
    </lineage>
</organism>
<feature type="compositionally biased region" description="Low complexity" evidence="1">
    <location>
        <begin position="172"/>
        <end position="193"/>
    </location>
</feature>
<feature type="region of interest" description="Disordered" evidence="1">
    <location>
        <begin position="265"/>
        <end position="286"/>
    </location>
</feature>
<feature type="region of interest" description="Disordered" evidence="1">
    <location>
        <begin position="20"/>
        <end position="43"/>
    </location>
</feature>
<dbReference type="EMBL" id="ML977327">
    <property type="protein sequence ID" value="KAF2113577.1"/>
    <property type="molecule type" value="Genomic_DNA"/>
</dbReference>
<evidence type="ECO:0000256" key="1">
    <source>
        <dbReference type="SAM" id="MobiDB-lite"/>
    </source>
</evidence>
<evidence type="ECO:0000313" key="3">
    <source>
        <dbReference type="Proteomes" id="UP000799770"/>
    </source>
</evidence>
<feature type="compositionally biased region" description="Polar residues" evidence="1">
    <location>
        <begin position="277"/>
        <end position="286"/>
    </location>
</feature>
<feature type="compositionally biased region" description="Low complexity" evidence="1">
    <location>
        <begin position="349"/>
        <end position="361"/>
    </location>
</feature>